<proteinExistence type="predicted"/>
<accession>A0ABT0LEJ8</accession>
<dbReference type="EMBL" id="JAKIKS010000073">
    <property type="protein sequence ID" value="MCL1126103.1"/>
    <property type="molecule type" value="Genomic_DNA"/>
</dbReference>
<keyword evidence="2" id="KW-1185">Reference proteome</keyword>
<reference evidence="1 2" key="1">
    <citation type="submission" date="2022-01" db="EMBL/GenBank/DDBJ databases">
        <title>Whole genome-based taxonomy of the Shewanellaceae.</title>
        <authorList>
            <person name="Martin-Rodriguez A.J."/>
        </authorList>
    </citation>
    <scope>NUCLEOTIDE SEQUENCE [LARGE SCALE GENOMIC DNA]</scope>
    <source>
        <strain evidence="1 2">DSM 17177</strain>
    </source>
</reference>
<dbReference type="RefSeq" id="WP_248941453.1">
    <property type="nucleotide sequence ID" value="NZ_JAKIKS010000073.1"/>
</dbReference>
<evidence type="ECO:0000313" key="2">
    <source>
        <dbReference type="Proteomes" id="UP001203423"/>
    </source>
</evidence>
<name>A0ABT0LEJ8_9GAMM</name>
<dbReference type="Proteomes" id="UP001203423">
    <property type="component" value="Unassembled WGS sequence"/>
</dbReference>
<organism evidence="1 2">
    <name type="scientific">Shewanella surugensis</name>
    <dbReference type="NCBI Taxonomy" id="212020"/>
    <lineage>
        <taxon>Bacteria</taxon>
        <taxon>Pseudomonadati</taxon>
        <taxon>Pseudomonadota</taxon>
        <taxon>Gammaproteobacteria</taxon>
        <taxon>Alteromonadales</taxon>
        <taxon>Shewanellaceae</taxon>
        <taxon>Shewanella</taxon>
    </lineage>
</organism>
<sequence>MAVDLNKMLTTTQDFQADQLKQFDKFIDNSKDVIASLDSVEKAADKQLSQMEGTLSTLKQAPTSGGTSVPCLALQYDNDYIKLMKKVDIVFEGGQDPQQFCDYIDDRAKQITDAMKKGK</sequence>
<gene>
    <name evidence="1" type="ORF">L2764_16880</name>
</gene>
<comment type="caution">
    <text evidence="1">The sequence shown here is derived from an EMBL/GenBank/DDBJ whole genome shotgun (WGS) entry which is preliminary data.</text>
</comment>
<protein>
    <submittedName>
        <fullName evidence="1">Uncharacterized protein</fullName>
    </submittedName>
</protein>
<evidence type="ECO:0000313" key="1">
    <source>
        <dbReference type="EMBL" id="MCL1126103.1"/>
    </source>
</evidence>